<comment type="caution">
    <text evidence="1">The sequence shown here is derived from an EMBL/GenBank/DDBJ whole genome shotgun (WGS) entry which is preliminary data.</text>
</comment>
<evidence type="ECO:0000313" key="2">
    <source>
        <dbReference type="Proteomes" id="UP000248544"/>
    </source>
</evidence>
<organism evidence="1 2">
    <name type="scientific">Spongiactinospora gelatinilytica</name>
    <dbReference type="NCBI Taxonomy" id="2666298"/>
    <lineage>
        <taxon>Bacteria</taxon>
        <taxon>Bacillati</taxon>
        <taxon>Actinomycetota</taxon>
        <taxon>Actinomycetes</taxon>
        <taxon>Streptosporangiales</taxon>
        <taxon>Streptosporangiaceae</taxon>
        <taxon>Spongiactinospora</taxon>
    </lineage>
</organism>
<keyword evidence="2" id="KW-1185">Reference proteome</keyword>
<gene>
    <name evidence="1" type="ORF">C1I98_05945</name>
</gene>
<protein>
    <submittedName>
        <fullName evidence="1">Uncharacterized protein</fullName>
    </submittedName>
</protein>
<reference evidence="1 2" key="1">
    <citation type="submission" date="2018-01" db="EMBL/GenBank/DDBJ databases">
        <title>Draft genome sequence of Sphaerisporangium sp. 7K107.</title>
        <authorList>
            <person name="Sahin N."/>
            <person name="Saygin H."/>
            <person name="Ay H."/>
        </authorList>
    </citation>
    <scope>NUCLEOTIDE SEQUENCE [LARGE SCALE GENOMIC DNA]</scope>
    <source>
        <strain evidence="1 2">7K107</strain>
    </source>
</reference>
<dbReference type="EMBL" id="POUA01000027">
    <property type="protein sequence ID" value="PZG53219.1"/>
    <property type="molecule type" value="Genomic_DNA"/>
</dbReference>
<accession>A0A2W2HE25</accession>
<proteinExistence type="predicted"/>
<name>A0A2W2HE25_9ACTN</name>
<dbReference type="AlphaFoldDB" id="A0A2W2HE25"/>
<evidence type="ECO:0000313" key="1">
    <source>
        <dbReference type="EMBL" id="PZG53219.1"/>
    </source>
</evidence>
<sequence length="81" mass="9386">MLCFTSRNRRLKFERLPKPHLDAMVAIGRSVSCRRRHAALSRTTVMNRVRVNPVDREKSRLVALGFICTASAMSWRVICER</sequence>
<dbReference type="Proteomes" id="UP000248544">
    <property type="component" value="Unassembled WGS sequence"/>
</dbReference>